<accession>A0A0E9S7W8</accession>
<organism evidence="1">
    <name type="scientific">Anguilla anguilla</name>
    <name type="common">European freshwater eel</name>
    <name type="synonym">Muraena anguilla</name>
    <dbReference type="NCBI Taxonomy" id="7936"/>
    <lineage>
        <taxon>Eukaryota</taxon>
        <taxon>Metazoa</taxon>
        <taxon>Chordata</taxon>
        <taxon>Craniata</taxon>
        <taxon>Vertebrata</taxon>
        <taxon>Euteleostomi</taxon>
        <taxon>Actinopterygii</taxon>
        <taxon>Neopterygii</taxon>
        <taxon>Teleostei</taxon>
        <taxon>Anguilliformes</taxon>
        <taxon>Anguillidae</taxon>
        <taxon>Anguilla</taxon>
    </lineage>
</organism>
<reference evidence="1" key="2">
    <citation type="journal article" date="2015" name="Fish Shellfish Immunol.">
        <title>Early steps in the European eel (Anguilla anguilla)-Vibrio vulnificus interaction in the gills: Role of the RtxA13 toxin.</title>
        <authorList>
            <person name="Callol A."/>
            <person name="Pajuelo D."/>
            <person name="Ebbesson L."/>
            <person name="Teles M."/>
            <person name="MacKenzie S."/>
            <person name="Amaro C."/>
        </authorList>
    </citation>
    <scope>NUCLEOTIDE SEQUENCE</scope>
</reference>
<name>A0A0E9S7W8_ANGAN</name>
<dbReference type="AlphaFoldDB" id="A0A0E9S7W8"/>
<protein>
    <submittedName>
        <fullName evidence="1">Uncharacterized protein</fullName>
    </submittedName>
</protein>
<proteinExistence type="predicted"/>
<dbReference type="EMBL" id="GBXM01071939">
    <property type="protein sequence ID" value="JAH36638.1"/>
    <property type="molecule type" value="Transcribed_RNA"/>
</dbReference>
<sequence>MTRCLGRNSLLFSCYSRLGLYKT</sequence>
<reference evidence="1" key="1">
    <citation type="submission" date="2014-11" db="EMBL/GenBank/DDBJ databases">
        <authorList>
            <person name="Amaro Gonzalez C."/>
        </authorList>
    </citation>
    <scope>NUCLEOTIDE SEQUENCE</scope>
</reference>
<evidence type="ECO:0000313" key="1">
    <source>
        <dbReference type="EMBL" id="JAH36638.1"/>
    </source>
</evidence>